<comment type="function">
    <text evidence="8">Catalyzes the conversion of 2 pyruvate molecules into acetolactate in the first common step of the biosynthetic pathway of the branched-amino acids such as leucine, isoleucine, and valine.</text>
</comment>
<dbReference type="FunFam" id="3.30.70.260:FF:000001">
    <property type="entry name" value="Acetolactate synthase, small subunit"/>
    <property type="match status" value="1"/>
</dbReference>
<organism evidence="10 11">
    <name type="scientific">Candidatus Brocadia carolinensis</name>
    <dbReference type="NCBI Taxonomy" id="1004156"/>
    <lineage>
        <taxon>Bacteria</taxon>
        <taxon>Pseudomonadati</taxon>
        <taxon>Planctomycetota</taxon>
        <taxon>Candidatus Brocadiia</taxon>
        <taxon>Candidatus Brocadiales</taxon>
        <taxon>Candidatus Brocadiaceae</taxon>
        <taxon>Candidatus Brocadia</taxon>
    </lineage>
</organism>
<comment type="catalytic activity">
    <reaction evidence="7 8">
        <text>2 pyruvate + H(+) = (2S)-2-acetolactate + CO2</text>
        <dbReference type="Rhea" id="RHEA:25249"/>
        <dbReference type="ChEBI" id="CHEBI:15361"/>
        <dbReference type="ChEBI" id="CHEBI:15378"/>
        <dbReference type="ChEBI" id="CHEBI:16526"/>
        <dbReference type="ChEBI" id="CHEBI:58476"/>
        <dbReference type="EC" id="2.2.1.6"/>
    </reaction>
</comment>
<comment type="subunit">
    <text evidence="4 8">Dimer of large and small chains.</text>
</comment>
<evidence type="ECO:0000256" key="5">
    <source>
        <dbReference type="ARBA" id="ARBA00022605"/>
    </source>
</evidence>
<dbReference type="PROSITE" id="PS51671">
    <property type="entry name" value="ACT"/>
    <property type="match status" value="1"/>
</dbReference>
<dbReference type="UniPathway" id="UPA00047">
    <property type="reaction ID" value="UER00055"/>
</dbReference>
<sequence length="159" mass="17493">MRHVISLLVENKVGVLARITGLISGRGFNIDSLAVGETDNPALSRMTIVVRGDDAILEQVRKQLGKIIDIIKVIDFSSEEFVERDLMLLKVNVPAGKRGEIIEIVEIFRGKIIDVSQKDLVIELAGAEDKLEAMVNLMRPYGIKELVRTGSIAIGRGTK</sequence>
<name>A0A1V4AXU8_9BACT</name>
<evidence type="ECO:0000313" key="10">
    <source>
        <dbReference type="EMBL" id="OOP57943.1"/>
    </source>
</evidence>
<dbReference type="InterPro" id="IPR054480">
    <property type="entry name" value="AHAS_small-like_ACT"/>
</dbReference>
<protein>
    <recommendedName>
        <fullName evidence="8">Acetolactate synthase small subunit</fullName>
        <shortName evidence="8">AHAS</shortName>
        <shortName evidence="8">ALS</shortName>
        <ecNumber evidence="8">2.2.1.6</ecNumber>
    </recommendedName>
    <alternativeName>
        <fullName evidence="8">Acetohydroxy-acid synthase small subunit</fullName>
    </alternativeName>
</protein>
<dbReference type="InterPro" id="IPR002912">
    <property type="entry name" value="ACT_dom"/>
</dbReference>
<dbReference type="PANTHER" id="PTHR30239">
    <property type="entry name" value="ACETOLACTATE SYNTHASE SMALL SUBUNIT"/>
    <property type="match status" value="1"/>
</dbReference>
<dbReference type="PANTHER" id="PTHR30239:SF0">
    <property type="entry name" value="ACETOLACTATE SYNTHASE SMALL SUBUNIT 1, CHLOROPLASTIC"/>
    <property type="match status" value="1"/>
</dbReference>
<dbReference type="SUPFAM" id="SSF55021">
    <property type="entry name" value="ACT-like"/>
    <property type="match status" value="2"/>
</dbReference>
<dbReference type="GO" id="GO:0005829">
    <property type="term" value="C:cytosol"/>
    <property type="evidence" value="ECO:0007669"/>
    <property type="project" value="TreeGrafter"/>
</dbReference>
<dbReference type="InterPro" id="IPR045865">
    <property type="entry name" value="ACT-like_dom_sf"/>
</dbReference>
<dbReference type="GO" id="GO:0003984">
    <property type="term" value="F:acetolactate synthase activity"/>
    <property type="evidence" value="ECO:0007669"/>
    <property type="project" value="UniProtKB-UniRule"/>
</dbReference>
<dbReference type="CDD" id="cd04878">
    <property type="entry name" value="ACT_AHAS"/>
    <property type="match status" value="1"/>
</dbReference>
<evidence type="ECO:0000256" key="2">
    <source>
        <dbReference type="ARBA" id="ARBA00005025"/>
    </source>
</evidence>
<dbReference type="Proteomes" id="UP000189681">
    <property type="component" value="Unassembled WGS sequence"/>
</dbReference>
<evidence type="ECO:0000256" key="6">
    <source>
        <dbReference type="ARBA" id="ARBA00023304"/>
    </source>
</evidence>
<dbReference type="NCBIfam" id="NF008864">
    <property type="entry name" value="PRK11895.1"/>
    <property type="match status" value="1"/>
</dbReference>
<comment type="pathway">
    <text evidence="2 8">Amino-acid biosynthesis; L-valine biosynthesis; L-valine from pyruvate: step 1/4.</text>
</comment>
<evidence type="ECO:0000256" key="4">
    <source>
        <dbReference type="ARBA" id="ARBA00011744"/>
    </source>
</evidence>
<comment type="similarity">
    <text evidence="3 8">Belongs to the acetolactate synthase small subunit family.</text>
</comment>
<keyword evidence="8" id="KW-0808">Transferase</keyword>
<comment type="caution">
    <text evidence="10">The sequence shown here is derived from an EMBL/GenBank/DDBJ whole genome shotgun (WGS) entry which is preliminary data.</text>
</comment>
<dbReference type="GO" id="GO:0009097">
    <property type="term" value="P:isoleucine biosynthetic process"/>
    <property type="evidence" value="ECO:0007669"/>
    <property type="project" value="UniProtKB-UniRule"/>
</dbReference>
<dbReference type="GO" id="GO:1990610">
    <property type="term" value="F:acetolactate synthase regulator activity"/>
    <property type="evidence" value="ECO:0007669"/>
    <property type="project" value="UniProtKB-UniRule"/>
</dbReference>
<dbReference type="EMBL" id="AYTS01000006">
    <property type="protein sequence ID" value="OOP57943.1"/>
    <property type="molecule type" value="Genomic_DNA"/>
</dbReference>
<accession>A0A1V4AXU8</accession>
<dbReference type="EC" id="2.2.1.6" evidence="8"/>
<dbReference type="InterPro" id="IPR027271">
    <property type="entry name" value="Acetolactate_synth/TF_NikR_C"/>
</dbReference>
<dbReference type="Pfam" id="PF10369">
    <property type="entry name" value="ALS_ss_C"/>
    <property type="match status" value="1"/>
</dbReference>
<dbReference type="Pfam" id="PF22629">
    <property type="entry name" value="ACT_AHAS_ss"/>
    <property type="match status" value="1"/>
</dbReference>
<proteinExistence type="inferred from homology"/>
<evidence type="ECO:0000313" key="11">
    <source>
        <dbReference type="Proteomes" id="UP000189681"/>
    </source>
</evidence>
<gene>
    <name evidence="10" type="ORF">AYP45_00610</name>
</gene>
<keyword evidence="6 8" id="KW-0100">Branched-chain amino acid biosynthesis</keyword>
<dbReference type="Gene3D" id="3.30.70.260">
    <property type="match status" value="1"/>
</dbReference>
<dbReference type="InterPro" id="IPR019455">
    <property type="entry name" value="Acetolactate_synth_ssu_C"/>
</dbReference>
<dbReference type="InterPro" id="IPR004789">
    <property type="entry name" value="Acetalactate_synth_ssu"/>
</dbReference>
<dbReference type="FunFam" id="3.30.70.1150:FF:000001">
    <property type="entry name" value="Acetolactate synthase small subunit"/>
    <property type="match status" value="1"/>
</dbReference>
<dbReference type="InterPro" id="IPR039557">
    <property type="entry name" value="AHAS_ACT"/>
</dbReference>
<dbReference type="NCBIfam" id="TIGR00119">
    <property type="entry name" value="acolac_sm"/>
    <property type="match status" value="1"/>
</dbReference>
<feature type="domain" description="ACT" evidence="9">
    <location>
        <begin position="4"/>
        <end position="78"/>
    </location>
</feature>
<evidence type="ECO:0000256" key="3">
    <source>
        <dbReference type="ARBA" id="ARBA00006341"/>
    </source>
</evidence>
<dbReference type="AlphaFoldDB" id="A0A1V4AXU8"/>
<keyword evidence="5 8" id="KW-0028">Amino-acid biosynthesis</keyword>
<evidence type="ECO:0000256" key="8">
    <source>
        <dbReference type="RuleBase" id="RU368092"/>
    </source>
</evidence>
<evidence type="ECO:0000259" key="9">
    <source>
        <dbReference type="PROSITE" id="PS51671"/>
    </source>
</evidence>
<evidence type="ECO:0000256" key="1">
    <source>
        <dbReference type="ARBA" id="ARBA00004974"/>
    </source>
</evidence>
<dbReference type="STRING" id="1004156.AYP45_00610"/>
<reference evidence="10 11" key="1">
    <citation type="journal article" date="2017" name="Water Res.">
        <title>Discovery and metagenomic analysis of an anammox bacterial enrichment related to Candidatus "Brocadia caroliniensis" in a full-scale glycerol-fed nitritation-denitritation separate centrate treatment process.</title>
        <authorList>
            <person name="Park H."/>
            <person name="Brotto A.C."/>
            <person name="van Loosdrecht M.C."/>
            <person name="Chandran K."/>
        </authorList>
    </citation>
    <scope>NUCLEOTIDE SEQUENCE [LARGE SCALE GENOMIC DNA]</scope>
    <source>
        <strain evidence="10">26THWARD</strain>
    </source>
</reference>
<evidence type="ECO:0000256" key="7">
    <source>
        <dbReference type="ARBA" id="ARBA00048670"/>
    </source>
</evidence>
<dbReference type="GO" id="GO:0009099">
    <property type="term" value="P:L-valine biosynthetic process"/>
    <property type="evidence" value="ECO:0007669"/>
    <property type="project" value="UniProtKB-UniRule"/>
</dbReference>
<comment type="pathway">
    <text evidence="1 8">Amino-acid biosynthesis; L-isoleucine biosynthesis; L-isoleucine from 2-oxobutanoate: step 1/4.</text>
</comment>
<dbReference type="UniPathway" id="UPA00049">
    <property type="reaction ID" value="UER00059"/>
</dbReference>
<dbReference type="Gene3D" id="3.30.70.1150">
    <property type="entry name" value="ACT-like. Chain A, domain 2"/>
    <property type="match status" value="1"/>
</dbReference>